<evidence type="ECO:0000313" key="1">
    <source>
        <dbReference type="EMBL" id="GJS75029.1"/>
    </source>
</evidence>
<keyword evidence="2" id="KW-1185">Reference proteome</keyword>
<protein>
    <recommendedName>
        <fullName evidence="3">CCHC-type domain-containing protein</fullName>
    </recommendedName>
</protein>
<proteinExistence type="predicted"/>
<name>A0ABQ4YBF1_9ASTR</name>
<comment type="caution">
    <text evidence="1">The sequence shown here is derived from an EMBL/GenBank/DDBJ whole genome shotgun (WGS) entry which is preliminary data.</text>
</comment>
<organism evidence="1 2">
    <name type="scientific">Tanacetum coccineum</name>
    <dbReference type="NCBI Taxonomy" id="301880"/>
    <lineage>
        <taxon>Eukaryota</taxon>
        <taxon>Viridiplantae</taxon>
        <taxon>Streptophyta</taxon>
        <taxon>Embryophyta</taxon>
        <taxon>Tracheophyta</taxon>
        <taxon>Spermatophyta</taxon>
        <taxon>Magnoliopsida</taxon>
        <taxon>eudicotyledons</taxon>
        <taxon>Gunneridae</taxon>
        <taxon>Pentapetalae</taxon>
        <taxon>asterids</taxon>
        <taxon>campanulids</taxon>
        <taxon>Asterales</taxon>
        <taxon>Asteraceae</taxon>
        <taxon>Asteroideae</taxon>
        <taxon>Anthemideae</taxon>
        <taxon>Anthemidinae</taxon>
        <taxon>Tanacetum</taxon>
    </lineage>
</organism>
<dbReference type="EMBL" id="BQNB010010274">
    <property type="protein sequence ID" value="GJS75029.1"/>
    <property type="molecule type" value="Genomic_DNA"/>
</dbReference>
<evidence type="ECO:0008006" key="3">
    <source>
        <dbReference type="Google" id="ProtNLM"/>
    </source>
</evidence>
<gene>
    <name evidence="1" type="ORF">Tco_0724910</name>
</gene>
<reference evidence="1" key="2">
    <citation type="submission" date="2022-01" db="EMBL/GenBank/DDBJ databases">
        <authorList>
            <person name="Yamashiro T."/>
            <person name="Shiraishi A."/>
            <person name="Satake H."/>
            <person name="Nakayama K."/>
        </authorList>
    </citation>
    <scope>NUCLEOTIDE SEQUENCE</scope>
</reference>
<evidence type="ECO:0000313" key="2">
    <source>
        <dbReference type="Proteomes" id="UP001151760"/>
    </source>
</evidence>
<sequence>MFGYDGNGKRNVGDTTEIKYYSRNDLVWQMEKDDNVPAGFTTRVKSRKENNSECYNCNAKGHYAQDDNWKPNNSIIMMEPLSPADDKGIHEQTNHEKLKPIINISADDQIDSNIIFDDPYVENYGGIYAMSSNASWINHFVWETMI</sequence>
<reference evidence="1" key="1">
    <citation type="journal article" date="2022" name="Int. J. Mol. Sci.">
        <title>Draft Genome of Tanacetum Coccineum: Genomic Comparison of Closely Related Tanacetum-Family Plants.</title>
        <authorList>
            <person name="Yamashiro T."/>
            <person name="Shiraishi A."/>
            <person name="Nakayama K."/>
            <person name="Satake H."/>
        </authorList>
    </citation>
    <scope>NUCLEOTIDE SEQUENCE</scope>
</reference>
<accession>A0ABQ4YBF1</accession>
<dbReference type="Proteomes" id="UP001151760">
    <property type="component" value="Unassembled WGS sequence"/>
</dbReference>